<feature type="signal peptide" evidence="4">
    <location>
        <begin position="1"/>
        <end position="20"/>
    </location>
</feature>
<evidence type="ECO:0000313" key="6">
    <source>
        <dbReference type="EMBL" id="KAF0732478.1"/>
    </source>
</evidence>
<dbReference type="Pfam" id="PF00024">
    <property type="entry name" value="PAN_1"/>
    <property type="match status" value="2"/>
</dbReference>
<dbReference type="SMART" id="SM00223">
    <property type="entry name" value="APPLE"/>
    <property type="match status" value="4"/>
</dbReference>
<dbReference type="VEuPathDB" id="FungiDB:AeMF1_020816"/>
<comment type="caution">
    <text evidence="6">The sequence shown here is derived from an EMBL/GenBank/DDBJ whole genome shotgun (WGS) entry which is preliminary data.</text>
</comment>
<dbReference type="Pfam" id="PF14295">
    <property type="entry name" value="PAN_4"/>
    <property type="match status" value="4"/>
</dbReference>
<dbReference type="Proteomes" id="UP000481153">
    <property type="component" value="Unassembled WGS sequence"/>
</dbReference>
<sequence>MKWSIYAVLAASVSFAVTHAATTAQCATIEENTDYPGYDIKSTSQTSAEKCCADCANTTGCKLYVWNSDTKTCFLKSQPSGKSYYPGARAAQLVLTPGTCSTIQKDIDLPGNDIGDPIQLATVDLCCTYCSNTKDCVAYAWSPADNSGNPATCYLKSKKGTPTYLAGSQAAYLVTSTTKAPTTAPTTAAPTTKPPTTAAPTTKAPTTVAPTTTAATTAAPTTTAATTAAPTTTAATTAAPTTTAATTAAPTTTAATTAAPTTTAATTAAPTTTAATTAAPTTTAATTAAPTTTAATTAAPTTTAATTAAPTTTAATTAAPTTTAATTAAPTTTAATTAAPTTTAATTAAPTTAAPTTAAPATCNPVQQDTDYPGNDLVILQKDTVADCCTACSSTAGCVVFVWVMRDVGTCILKNAIGQASTFKGAVASFPASTTPTVAPTPAPTGQCAAVQPDTDYPGNDLAVLQKDTVADCCAACSTTSGCKAFVWVMRDVGTCILKSAIGQASTFTGAVASYPIVPTPAPTPSVCSAVENDVDYAGNDIMSVDRANYQDCCSACKSISGCSLYVWSSGTCYLKSSKGEKSSAPGAKAAVLPVLVGTTLLSNVKSEVFGTFPLPSIAFNYISGGQWINQDTLSVVNQQVEAFIIKNKEANFSHDAAQTPMFTLEADLGLNAYINVTSRGECATLTAAFGSNFFTYLPNLLYCFVHLNTDDTSLQMLTATGQAIVFPQNLDDVYKSSTQSNVATNDACVAACKTQGSCAGVLYSSSAKTCTFYQPKSATSADVVAGWVNPAVFYVDNGSIQYSKMPMMSLPKAYVTTTMPSITSVDACATYANSKSAILFGYNKSSKSCVLYTPTTSTTKSLSMPNTPSVPVVLSGAFGTDVTGGLLAAGSSLDCYKLCIPSQNNCFASVFDSTAKTCAFYQAAFDVSSTLGWIIPKTLPTSMTTVNQVDFYVTAHQDDHELFMSAPIYNSLKNPTTKAVFVYTSGGDAGQTDGWWQAREFGTLGATKAWVNMFGAYSPVVKNDTVVLNSHHINKITIGNAVHYFLRLSETNLGSVIIDNTKKAPMDQPKETYANAAAVKATLKAIILAEASKVAKVTASYSEYLTDPDDDHYLHVATGQLTAELLSSDSLFKSCVSQTPYFGYQHWFDDVNMKDPEITAQRTAWLNLGLGLLSKYPRNVWSDHSMVLGRSYTGTPIVKTGACNF</sequence>
<feature type="compositionally biased region" description="Low complexity" evidence="3">
    <location>
        <begin position="179"/>
        <end position="362"/>
    </location>
</feature>
<dbReference type="VEuPathDB" id="FungiDB:AeMF1_015748"/>
<dbReference type="InterPro" id="IPR003609">
    <property type="entry name" value="Pan_app"/>
</dbReference>
<evidence type="ECO:0000256" key="1">
    <source>
        <dbReference type="ARBA" id="ARBA00022737"/>
    </source>
</evidence>
<accession>A0A6G0WY90</accession>
<proteinExistence type="predicted"/>
<gene>
    <name evidence="6" type="ORF">Ae201684_010467</name>
</gene>
<feature type="chain" id="PRO_5026186167" description="Apple domain-containing protein" evidence="4">
    <location>
        <begin position="21"/>
        <end position="1206"/>
    </location>
</feature>
<evidence type="ECO:0000256" key="4">
    <source>
        <dbReference type="SAM" id="SignalP"/>
    </source>
</evidence>
<evidence type="ECO:0000259" key="5">
    <source>
        <dbReference type="PROSITE" id="PS50948"/>
    </source>
</evidence>
<dbReference type="GO" id="GO:0006508">
    <property type="term" value="P:proteolysis"/>
    <property type="evidence" value="ECO:0007669"/>
    <property type="project" value="InterPro"/>
</dbReference>
<dbReference type="PANTHER" id="PTHR33946:SF4">
    <property type="entry name" value="COAGULATION FACTOR XI"/>
    <property type="match status" value="1"/>
</dbReference>
<dbReference type="PANTHER" id="PTHR33946">
    <property type="match status" value="1"/>
</dbReference>
<reference evidence="6 7" key="1">
    <citation type="submission" date="2019-07" db="EMBL/GenBank/DDBJ databases">
        <title>Genomics analysis of Aphanomyces spp. identifies a new class of oomycete effector associated with host adaptation.</title>
        <authorList>
            <person name="Gaulin E."/>
        </authorList>
    </citation>
    <scope>NUCLEOTIDE SEQUENCE [LARGE SCALE GENOMIC DNA]</scope>
    <source>
        <strain evidence="6 7">ATCC 201684</strain>
    </source>
</reference>
<dbReference type="Gene3D" id="3.50.4.10">
    <property type="entry name" value="Hepatocyte Growth Factor"/>
    <property type="match status" value="5"/>
</dbReference>
<evidence type="ECO:0000256" key="3">
    <source>
        <dbReference type="SAM" id="MobiDB-lite"/>
    </source>
</evidence>
<protein>
    <recommendedName>
        <fullName evidence="5">Apple domain-containing protein</fullName>
    </recommendedName>
</protein>
<dbReference type="EMBL" id="VJMJ01000132">
    <property type="protein sequence ID" value="KAF0732478.1"/>
    <property type="molecule type" value="Genomic_DNA"/>
</dbReference>
<name>A0A6G0WY90_9STRA</name>
<dbReference type="InterPro" id="IPR000177">
    <property type="entry name" value="Apple"/>
</dbReference>
<keyword evidence="2" id="KW-1015">Disulfide bond</keyword>
<keyword evidence="1" id="KW-0677">Repeat</keyword>
<feature type="region of interest" description="Disordered" evidence="3">
    <location>
        <begin position="179"/>
        <end position="367"/>
    </location>
</feature>
<evidence type="ECO:0000313" key="7">
    <source>
        <dbReference type="Proteomes" id="UP000481153"/>
    </source>
</evidence>
<dbReference type="AlphaFoldDB" id="A0A6G0WY90"/>
<feature type="domain" description="Apple" evidence="5">
    <location>
        <begin position="26"/>
        <end position="100"/>
    </location>
</feature>
<dbReference type="VEuPathDB" id="FungiDB:AeMF1_014581"/>
<dbReference type="CDD" id="cd01100">
    <property type="entry name" value="APPLE_Factor_XI_like"/>
    <property type="match status" value="3"/>
</dbReference>
<keyword evidence="4" id="KW-0732">Signal</keyword>
<organism evidence="6 7">
    <name type="scientific">Aphanomyces euteiches</name>
    <dbReference type="NCBI Taxonomy" id="100861"/>
    <lineage>
        <taxon>Eukaryota</taxon>
        <taxon>Sar</taxon>
        <taxon>Stramenopiles</taxon>
        <taxon>Oomycota</taxon>
        <taxon>Saprolegniomycetes</taxon>
        <taxon>Saprolegniales</taxon>
        <taxon>Verrucalvaceae</taxon>
        <taxon>Aphanomyces</taxon>
    </lineage>
</organism>
<keyword evidence="7" id="KW-1185">Reference proteome</keyword>
<evidence type="ECO:0000256" key="2">
    <source>
        <dbReference type="ARBA" id="ARBA00023157"/>
    </source>
</evidence>
<dbReference type="GO" id="GO:0005576">
    <property type="term" value="C:extracellular region"/>
    <property type="evidence" value="ECO:0007669"/>
    <property type="project" value="InterPro"/>
</dbReference>
<dbReference type="PROSITE" id="PS50948">
    <property type="entry name" value="PAN"/>
    <property type="match status" value="1"/>
</dbReference>